<dbReference type="InterPro" id="IPR008927">
    <property type="entry name" value="6-PGluconate_DH-like_C_sf"/>
</dbReference>
<feature type="binding site" evidence="9">
    <location>
        <begin position="108"/>
        <end position="110"/>
    </location>
    <ligand>
        <name>NADP(+)</name>
        <dbReference type="ChEBI" id="CHEBI:58349"/>
    </ligand>
</feature>
<comment type="catalytic activity">
    <reaction evidence="9">
        <text>(2R,3R)-2,3-dihydroxy-3-methylpentanoate + NADP(+) = (S)-2-ethyl-2-hydroxy-3-oxobutanoate + NADPH + H(+)</text>
        <dbReference type="Rhea" id="RHEA:13493"/>
        <dbReference type="ChEBI" id="CHEBI:15378"/>
        <dbReference type="ChEBI" id="CHEBI:49256"/>
        <dbReference type="ChEBI" id="CHEBI:49258"/>
        <dbReference type="ChEBI" id="CHEBI:57783"/>
        <dbReference type="ChEBI" id="CHEBI:58349"/>
        <dbReference type="EC" id="1.1.1.86"/>
    </reaction>
</comment>
<organism evidence="13 14">
    <name type="scientific">Gaetbulibacter aestuarii</name>
    <dbReference type="NCBI Taxonomy" id="1502358"/>
    <lineage>
        <taxon>Bacteria</taxon>
        <taxon>Pseudomonadati</taxon>
        <taxon>Bacteroidota</taxon>
        <taxon>Flavobacteriia</taxon>
        <taxon>Flavobacteriales</taxon>
        <taxon>Flavobacteriaceae</taxon>
        <taxon>Gaetbulibacter</taxon>
    </lineage>
</organism>
<dbReference type="EMBL" id="JBAWKB010000003">
    <property type="protein sequence ID" value="MFH6772486.1"/>
    <property type="molecule type" value="Genomic_DNA"/>
</dbReference>
<accession>A0ABW7N091</accession>
<evidence type="ECO:0000259" key="12">
    <source>
        <dbReference type="PROSITE" id="PS51851"/>
    </source>
</evidence>
<dbReference type="GO" id="GO:0004455">
    <property type="term" value="F:ketol-acid reductoisomerase activity"/>
    <property type="evidence" value="ECO:0007669"/>
    <property type="project" value="UniProtKB-EC"/>
</dbReference>
<feature type="binding site" evidence="9">
    <location>
        <begin position="45"/>
        <end position="48"/>
    </location>
    <ligand>
        <name>NADP(+)</name>
        <dbReference type="ChEBI" id="CHEBI:58349"/>
    </ligand>
</feature>
<keyword evidence="8 9" id="KW-0100">Branched-chain amino acid biosynthesis</keyword>
<dbReference type="SUPFAM" id="SSF48179">
    <property type="entry name" value="6-phosphogluconate dehydrogenase C-terminal domain-like"/>
    <property type="match status" value="2"/>
</dbReference>
<feature type="binding site" evidence="10">
    <location>
        <position position="278"/>
    </location>
    <ligand>
        <name>substrate</name>
    </ligand>
</feature>
<feature type="binding site" evidence="9 10">
    <location>
        <position position="414"/>
    </location>
    <ligand>
        <name>substrate</name>
    </ligand>
</feature>
<evidence type="ECO:0000256" key="8">
    <source>
        <dbReference type="ARBA" id="ARBA00023304"/>
    </source>
</evidence>
<keyword evidence="9" id="KW-0521">NADP</keyword>
<dbReference type="InterPro" id="IPR000506">
    <property type="entry name" value="KARI_C"/>
</dbReference>
<comment type="catalytic activity">
    <reaction evidence="9">
        <text>(2R)-2,3-dihydroxy-3-methylbutanoate + NADP(+) = (2S)-2-acetolactate + NADPH + H(+)</text>
        <dbReference type="Rhea" id="RHEA:22068"/>
        <dbReference type="ChEBI" id="CHEBI:15378"/>
        <dbReference type="ChEBI" id="CHEBI:49072"/>
        <dbReference type="ChEBI" id="CHEBI:57783"/>
        <dbReference type="ChEBI" id="CHEBI:58349"/>
        <dbReference type="ChEBI" id="CHEBI:58476"/>
        <dbReference type="EC" id="1.1.1.86"/>
    </reaction>
</comment>
<evidence type="ECO:0000256" key="2">
    <source>
        <dbReference type="ARBA" id="ARBA00004885"/>
    </source>
</evidence>
<feature type="binding site" evidence="9 10">
    <location>
        <position position="217"/>
    </location>
    <ligand>
        <name>Mg(2+)</name>
        <dbReference type="ChEBI" id="CHEBI:18420"/>
        <label>2</label>
    </ligand>
</feature>
<keyword evidence="6 9" id="KW-0460">Magnesium</keyword>
<feature type="binding site" evidence="9">
    <location>
        <position position="158"/>
    </location>
    <ligand>
        <name>NADP(+)</name>
        <dbReference type="ChEBI" id="CHEBI:58349"/>
    </ligand>
</feature>
<comment type="cofactor">
    <cofactor evidence="9">
        <name>Mg(2+)</name>
        <dbReference type="ChEBI" id="CHEBI:18420"/>
    </cofactor>
    <text evidence="9">Binds 2 magnesium ions per subunit.</text>
</comment>
<feature type="binding site" evidence="9">
    <location>
        <position position="78"/>
    </location>
    <ligand>
        <name>NADP(+)</name>
        <dbReference type="ChEBI" id="CHEBI:58349"/>
    </ligand>
</feature>
<feature type="domain" description="KARI N-terminal Rossmann" evidence="11">
    <location>
        <begin position="17"/>
        <end position="208"/>
    </location>
</feature>
<comment type="pathway">
    <text evidence="2 9">Amino-acid biosynthesis; L-isoleucine biosynthesis; L-isoleucine from 2-oxobutanoate: step 2/4.</text>
</comment>
<dbReference type="PROSITE" id="PS51850">
    <property type="entry name" value="KARI_N"/>
    <property type="match status" value="1"/>
</dbReference>
<evidence type="ECO:0000256" key="3">
    <source>
        <dbReference type="ARBA" id="ARBA00010318"/>
    </source>
</evidence>
<comment type="pathway">
    <text evidence="1 9">Amino-acid biosynthesis; L-valine biosynthesis; L-valine from pyruvate: step 2/4.</text>
</comment>
<feature type="binding site" evidence="9 10">
    <location>
        <position position="221"/>
    </location>
    <ligand>
        <name>Mg(2+)</name>
        <dbReference type="ChEBI" id="CHEBI:18420"/>
        <label>1</label>
    </ligand>
</feature>
<evidence type="ECO:0000256" key="5">
    <source>
        <dbReference type="ARBA" id="ARBA00022723"/>
    </source>
</evidence>
<dbReference type="PANTHER" id="PTHR21371">
    <property type="entry name" value="KETOL-ACID REDUCTOISOMERASE, MITOCHONDRIAL"/>
    <property type="match status" value="1"/>
</dbReference>
<feature type="domain" description="KARI C-terminal knotted" evidence="12">
    <location>
        <begin position="354"/>
        <end position="487"/>
    </location>
</feature>
<sequence>MGNYFNTLSLRDKINQLSKCRFMEASEFEDGVNALKGKKIVIVGCGAQGLNQGLNMRDSGLDIAYALREGAIKEKRASYVNATENGFTVGTYKELIPTADVVCNLTPDKQHTQVVNAVMPLMKKGATLSYSHGFNIVEEGMQIRKDLTVIMVAPKCPGTEVREEYKRGFGVPTLIAVHEENDPEGKGWDQAKAYAVATGGDRAGVLASSFVAEVKSDLMGEQTILCGLLQTGSILSFNKMVEKGIDKGYASKLIQYGWETITEGLKYGGITNMMDRLSNKAKIKAFELSEEMKDIMRPLFRKHMDDIMQGNFSKGMMEDWANDDEKLLSWRAATGETAFEKTPAGDMKITEQEYYDNAVLMVAFVRAGVELAFESMTESGIIDASAYYESLHETPLIANTIARKKLFEMNRVISDTAEYGCYLFDHACKPLLADFMKKIDTDVIGKTYAKDNGDGVDNAKLIEVNAKLRSHPVEKIGTFLRASMKAMKPIV</sequence>
<dbReference type="Pfam" id="PF07991">
    <property type="entry name" value="KARI_N"/>
    <property type="match status" value="1"/>
</dbReference>
<evidence type="ECO:0000256" key="7">
    <source>
        <dbReference type="ARBA" id="ARBA00023002"/>
    </source>
</evidence>
<evidence type="ECO:0000313" key="14">
    <source>
        <dbReference type="Proteomes" id="UP001610100"/>
    </source>
</evidence>
<feature type="binding site" evidence="9 10">
    <location>
        <position position="393"/>
    </location>
    <ligand>
        <name>Mg(2+)</name>
        <dbReference type="ChEBI" id="CHEBI:18420"/>
        <label>2</label>
    </ligand>
</feature>
<evidence type="ECO:0000256" key="10">
    <source>
        <dbReference type="PROSITE-ProRule" id="PRU01198"/>
    </source>
</evidence>
<evidence type="ECO:0000259" key="11">
    <source>
        <dbReference type="PROSITE" id="PS51850"/>
    </source>
</evidence>
<dbReference type="NCBIfam" id="TIGR00465">
    <property type="entry name" value="ilvC"/>
    <property type="match status" value="1"/>
</dbReference>
<evidence type="ECO:0000256" key="1">
    <source>
        <dbReference type="ARBA" id="ARBA00004864"/>
    </source>
</evidence>
<dbReference type="InterPro" id="IPR013116">
    <property type="entry name" value="KARI_N"/>
</dbReference>
<dbReference type="Proteomes" id="UP001610100">
    <property type="component" value="Unassembled WGS sequence"/>
</dbReference>
<feature type="binding site" evidence="9 10">
    <location>
        <position position="389"/>
    </location>
    <ligand>
        <name>Mg(2+)</name>
        <dbReference type="ChEBI" id="CHEBI:18420"/>
        <label>2</label>
    </ligand>
</feature>
<dbReference type="Gene3D" id="1.10.1040.10">
    <property type="entry name" value="N-(1-d-carboxylethyl)-l-norvaline Dehydrogenase, domain 2"/>
    <property type="match status" value="1"/>
</dbReference>
<dbReference type="InterPro" id="IPR013328">
    <property type="entry name" value="6PGD_dom2"/>
</dbReference>
<keyword evidence="4 9" id="KW-0028">Amino-acid biosynthesis</keyword>
<gene>
    <name evidence="9 13" type="primary">ilvC</name>
    <name evidence="13" type="ORF">V8G58_11120</name>
</gene>
<evidence type="ECO:0000256" key="4">
    <source>
        <dbReference type="ARBA" id="ARBA00022605"/>
    </source>
</evidence>
<dbReference type="NCBIfam" id="NF003557">
    <property type="entry name" value="PRK05225.1"/>
    <property type="match status" value="1"/>
</dbReference>
<dbReference type="RefSeq" id="WP_344738065.1">
    <property type="nucleotide sequence ID" value="NZ_BAABAY010000001.1"/>
</dbReference>
<feature type="binding site" evidence="9">
    <location>
        <position position="68"/>
    </location>
    <ligand>
        <name>NADP(+)</name>
        <dbReference type="ChEBI" id="CHEBI:58349"/>
    </ligand>
</feature>
<reference evidence="13 14" key="1">
    <citation type="submission" date="2024-02" db="EMBL/GenBank/DDBJ databases">
        <title>A Gaetbulibacter species isolated from tidal flats and genomic insights of their niches.</title>
        <authorList>
            <person name="Ye Y."/>
        </authorList>
    </citation>
    <scope>NUCLEOTIDE SEQUENCE [LARGE SCALE GENOMIC DNA]</scope>
    <source>
        <strain evidence="13 14">KYW382</strain>
    </source>
</reference>
<dbReference type="PROSITE" id="PS51851">
    <property type="entry name" value="KARI_C"/>
    <property type="match status" value="2"/>
</dbReference>
<dbReference type="HAMAP" id="MF_00435">
    <property type="entry name" value="IlvC"/>
    <property type="match status" value="1"/>
</dbReference>
<comment type="similarity">
    <text evidence="3 9 10">Belongs to the ketol-acid reductoisomerase family.</text>
</comment>
<keyword evidence="7 9" id="KW-0560">Oxidoreductase</keyword>
<feature type="binding site" evidence="9">
    <location>
        <position position="76"/>
    </location>
    <ligand>
        <name>NADP(+)</name>
        <dbReference type="ChEBI" id="CHEBI:58349"/>
    </ligand>
</feature>
<name>A0ABW7N091_9FLAO</name>
<dbReference type="PANTHER" id="PTHR21371:SF1">
    <property type="entry name" value="KETOL-ACID REDUCTOISOMERASE, MITOCHONDRIAL"/>
    <property type="match status" value="1"/>
</dbReference>
<comment type="caution">
    <text evidence="13">The sequence shown here is derived from an EMBL/GenBank/DDBJ whole genome shotgun (WGS) entry which is preliminary data.</text>
</comment>
<keyword evidence="14" id="KW-1185">Reference proteome</keyword>
<dbReference type="EC" id="1.1.1.86" evidence="9"/>
<feature type="domain" description="KARI C-terminal knotted" evidence="12">
    <location>
        <begin position="209"/>
        <end position="353"/>
    </location>
</feature>
<dbReference type="Pfam" id="PF01450">
    <property type="entry name" value="KARI_C"/>
    <property type="match status" value="2"/>
</dbReference>
<comment type="caution">
    <text evidence="10">Lacks conserved residue(s) required for the propagation of feature annotation.</text>
</comment>
<dbReference type="InterPro" id="IPR013023">
    <property type="entry name" value="KARI"/>
</dbReference>
<dbReference type="Gene3D" id="3.40.50.720">
    <property type="entry name" value="NAD(P)-binding Rossmann-like Domain"/>
    <property type="match status" value="1"/>
</dbReference>
<proteinExistence type="inferred from homology"/>
<evidence type="ECO:0000256" key="9">
    <source>
        <dbReference type="HAMAP-Rule" id="MF_00435"/>
    </source>
</evidence>
<dbReference type="SUPFAM" id="SSF51735">
    <property type="entry name" value="NAD(P)-binding Rossmann-fold domains"/>
    <property type="match status" value="1"/>
</dbReference>
<comment type="function">
    <text evidence="9">Involved in the biosynthesis of branched-chain amino acids (BCAA). Catalyzes an alkyl-migration followed by a ketol-acid reduction of (S)-2-acetolactate (S2AL) to yield (R)-2,3-dihydroxy-isovalerate. In the isomerase reaction, S2AL is rearranged via a Mg-dependent methyl migration to produce 3-hydroxy-3-methyl-2-ketobutyrate (HMKB). In the reductase reaction, this 2-ketoacid undergoes a metal-dependent reduction by NADPH to yield (R)-2,3-dihydroxy-isovalerate.</text>
</comment>
<feature type="binding site" evidence="9 10">
    <location>
        <position position="217"/>
    </location>
    <ligand>
        <name>Mg(2+)</name>
        <dbReference type="ChEBI" id="CHEBI:18420"/>
        <label>1</label>
    </ligand>
</feature>
<evidence type="ECO:0000313" key="13">
    <source>
        <dbReference type="EMBL" id="MFH6772486.1"/>
    </source>
</evidence>
<evidence type="ECO:0000256" key="6">
    <source>
        <dbReference type="ARBA" id="ARBA00022842"/>
    </source>
</evidence>
<feature type="active site" evidence="9">
    <location>
        <position position="132"/>
    </location>
</feature>
<dbReference type="InterPro" id="IPR036291">
    <property type="entry name" value="NAD(P)-bd_dom_sf"/>
</dbReference>
<protein>
    <recommendedName>
        <fullName evidence="9">Ketol-acid reductoisomerase (NADP(+))</fullName>
        <shortName evidence="9">KARI</shortName>
        <ecNumber evidence="9">1.1.1.86</ecNumber>
    </recommendedName>
    <alternativeName>
        <fullName evidence="9">Acetohydroxy-acid isomeroreductase</fullName>
        <shortName evidence="9">AHIR</shortName>
    </alternativeName>
    <alternativeName>
        <fullName evidence="9">Alpha-keto-beta-hydroxylacyl reductoisomerase</fullName>
    </alternativeName>
</protein>
<keyword evidence="5 9" id="KW-0479">Metal-binding</keyword>